<feature type="region of interest" description="Disordered" evidence="1">
    <location>
        <begin position="119"/>
        <end position="139"/>
    </location>
</feature>
<organism evidence="2 3">
    <name type="scientific">Nostoc flagelliforme FACHB-838</name>
    <dbReference type="NCBI Taxonomy" id="2692904"/>
    <lineage>
        <taxon>Bacteria</taxon>
        <taxon>Bacillati</taxon>
        <taxon>Cyanobacteriota</taxon>
        <taxon>Cyanophyceae</taxon>
        <taxon>Nostocales</taxon>
        <taxon>Nostocaceae</taxon>
        <taxon>Nostoc</taxon>
    </lineage>
</organism>
<keyword evidence="3" id="KW-1185">Reference proteome</keyword>
<evidence type="ECO:0000256" key="1">
    <source>
        <dbReference type="SAM" id="MobiDB-lite"/>
    </source>
</evidence>
<dbReference type="RefSeq" id="WP_190946712.1">
    <property type="nucleotide sequence ID" value="NZ_JACJSI010000354.1"/>
</dbReference>
<comment type="caution">
    <text evidence="2">The sequence shown here is derived from an EMBL/GenBank/DDBJ whole genome shotgun (WGS) entry which is preliminary data.</text>
</comment>
<reference evidence="2 3" key="1">
    <citation type="journal article" date="2020" name="ISME J.">
        <title>Comparative genomics reveals insights into cyanobacterial evolution and habitat adaptation.</title>
        <authorList>
            <person name="Chen M.Y."/>
            <person name="Teng W.K."/>
            <person name="Zhao L."/>
            <person name="Hu C.X."/>
            <person name="Zhou Y.K."/>
            <person name="Han B.P."/>
            <person name="Song L.R."/>
            <person name="Shu W.S."/>
        </authorList>
    </citation>
    <scope>NUCLEOTIDE SEQUENCE [LARGE SCALE GENOMIC DNA]</scope>
    <source>
        <strain evidence="2 3">FACHB-838</strain>
    </source>
</reference>
<sequence>MNDSRYRVVSFRRPSDSADAEVIDYLRSKPLNLKEDYSETITSTLKKHWLPLALFSSGLRGEELRQIGIWAISQLEAQISMIRRTCGIAPDPLVVTSNISMQASNIVASDSLSVLGVTSGNGQISSTDEEDEEDDDDNEFLDSQNYQEMTDIKRMFGWDNQNGGKDE</sequence>
<accession>A0ABR8E2H3</accession>
<evidence type="ECO:0000313" key="2">
    <source>
        <dbReference type="EMBL" id="MBD2535927.1"/>
    </source>
</evidence>
<gene>
    <name evidence="2" type="ORF">H6G97_43990</name>
</gene>
<name>A0ABR8E2H3_9NOSO</name>
<dbReference type="Proteomes" id="UP000623440">
    <property type="component" value="Unassembled WGS sequence"/>
</dbReference>
<evidence type="ECO:0000313" key="3">
    <source>
        <dbReference type="Proteomes" id="UP000623440"/>
    </source>
</evidence>
<protein>
    <submittedName>
        <fullName evidence="2">Uncharacterized protein</fullName>
    </submittedName>
</protein>
<feature type="compositionally biased region" description="Acidic residues" evidence="1">
    <location>
        <begin position="127"/>
        <end position="139"/>
    </location>
</feature>
<proteinExistence type="predicted"/>
<dbReference type="EMBL" id="JACJSI010000354">
    <property type="protein sequence ID" value="MBD2535927.1"/>
    <property type="molecule type" value="Genomic_DNA"/>
</dbReference>